<dbReference type="EMBL" id="JAGTPG010000001">
    <property type="protein sequence ID" value="MBR8638670.1"/>
    <property type="molecule type" value="Genomic_DNA"/>
</dbReference>
<evidence type="ECO:0000313" key="1">
    <source>
        <dbReference type="EMBL" id="MBR8638670.1"/>
    </source>
</evidence>
<reference evidence="1 2" key="1">
    <citation type="submission" date="2021-04" db="EMBL/GenBank/DDBJ databases">
        <title>Characterization of the biosynthetic gene cluster of new lipopeptides with antitumor activity in the genome of the marine Streptomyces PHM034.</title>
        <authorList>
            <person name="Ceniceros A."/>
            <person name="Canedo L."/>
            <person name="Mendez C."/>
            <person name="Olano C."/>
            <person name="Schleissner C."/>
            <person name="Cuevas C."/>
            <person name="De La Calle F."/>
            <person name="Salas J.A."/>
        </authorList>
    </citation>
    <scope>NUCLEOTIDE SEQUENCE [LARGE SCALE GENOMIC DNA]</scope>
    <source>
        <strain evidence="1 2">PHM034</strain>
    </source>
</reference>
<keyword evidence="2" id="KW-1185">Reference proteome</keyword>
<dbReference type="AlphaFoldDB" id="A0A941J1D9"/>
<proteinExistence type="predicted"/>
<comment type="caution">
    <text evidence="1">The sequence shown here is derived from an EMBL/GenBank/DDBJ whole genome shotgun (WGS) entry which is preliminary data.</text>
</comment>
<accession>A0A941J1D9</accession>
<organism evidence="1 2">
    <name type="scientific">Streptomyces tuirus</name>
    <dbReference type="NCBI Taxonomy" id="68278"/>
    <lineage>
        <taxon>Bacteria</taxon>
        <taxon>Bacillati</taxon>
        <taxon>Actinomycetota</taxon>
        <taxon>Actinomycetes</taxon>
        <taxon>Kitasatosporales</taxon>
        <taxon>Streptomycetaceae</taxon>
        <taxon>Streptomyces</taxon>
    </lineage>
</organism>
<gene>
    <name evidence="1" type="ORF">KEF29_03490</name>
</gene>
<dbReference type="Proteomes" id="UP000682308">
    <property type="component" value="Unassembled WGS sequence"/>
</dbReference>
<protein>
    <submittedName>
        <fullName evidence="1">Uncharacterized protein</fullName>
    </submittedName>
</protein>
<evidence type="ECO:0000313" key="2">
    <source>
        <dbReference type="Proteomes" id="UP000682308"/>
    </source>
</evidence>
<sequence>MGVESVLVDGVVDGGLERLVTLAPDGAEVGLAVGLGRVLVLVAALAEPVGGVLDVAPVLACLLAGVGDSGGGDLLRVGSTEDGGGPLLERFVVVLALGVERPEVAELLLLFGGDRAGRRRRGSGGSPLRRGFFLLRS</sequence>
<name>A0A941J1D9_9ACTN</name>